<dbReference type="AlphaFoldDB" id="A0A1G7KWQ1"/>
<feature type="domain" description="UspA" evidence="1">
    <location>
        <begin position="13"/>
        <end position="150"/>
    </location>
</feature>
<dbReference type="Pfam" id="PF00582">
    <property type="entry name" value="Usp"/>
    <property type="match status" value="1"/>
</dbReference>
<evidence type="ECO:0000259" key="1">
    <source>
        <dbReference type="Pfam" id="PF00582"/>
    </source>
</evidence>
<evidence type="ECO:0000313" key="3">
    <source>
        <dbReference type="Proteomes" id="UP000199623"/>
    </source>
</evidence>
<dbReference type="PANTHER" id="PTHR46553:SF3">
    <property type="entry name" value="ADENINE NUCLEOTIDE ALPHA HYDROLASES-LIKE SUPERFAMILY PROTEIN"/>
    <property type="match status" value="1"/>
</dbReference>
<dbReference type="SUPFAM" id="SSF52402">
    <property type="entry name" value="Adenine nucleotide alpha hydrolases-like"/>
    <property type="match status" value="2"/>
</dbReference>
<dbReference type="PANTHER" id="PTHR46553">
    <property type="entry name" value="ADENINE NUCLEOTIDE ALPHA HYDROLASES-LIKE SUPERFAMILY PROTEIN"/>
    <property type="match status" value="1"/>
</dbReference>
<dbReference type="InterPro" id="IPR014729">
    <property type="entry name" value="Rossmann-like_a/b/a_fold"/>
</dbReference>
<gene>
    <name evidence="2" type="ORF">SAMN05216553_101507</name>
</gene>
<keyword evidence="3" id="KW-1185">Reference proteome</keyword>
<organism evidence="2 3">
    <name type="scientific">Lentzea fradiae</name>
    <dbReference type="NCBI Taxonomy" id="200378"/>
    <lineage>
        <taxon>Bacteria</taxon>
        <taxon>Bacillati</taxon>
        <taxon>Actinomycetota</taxon>
        <taxon>Actinomycetes</taxon>
        <taxon>Pseudonocardiales</taxon>
        <taxon>Pseudonocardiaceae</taxon>
        <taxon>Lentzea</taxon>
    </lineage>
</organism>
<accession>A0A1G7KWQ1</accession>
<dbReference type="Proteomes" id="UP000199623">
    <property type="component" value="Unassembled WGS sequence"/>
</dbReference>
<dbReference type="OrthoDB" id="4867015at2"/>
<dbReference type="STRING" id="200378.SAMN05216553_101507"/>
<protein>
    <submittedName>
        <fullName evidence="2">Nucleotide-binding universal stress protein, UspA family</fullName>
    </submittedName>
</protein>
<dbReference type="EMBL" id="FNCC01000001">
    <property type="protein sequence ID" value="SDF41169.1"/>
    <property type="molecule type" value="Genomic_DNA"/>
</dbReference>
<dbReference type="InterPro" id="IPR006016">
    <property type="entry name" value="UspA"/>
</dbReference>
<evidence type="ECO:0000313" key="2">
    <source>
        <dbReference type="EMBL" id="SDF41169.1"/>
    </source>
</evidence>
<name>A0A1G7KWQ1_9PSEU</name>
<dbReference type="RefSeq" id="WP_090045021.1">
    <property type="nucleotide sequence ID" value="NZ_FNCC01000001.1"/>
</dbReference>
<reference evidence="3" key="1">
    <citation type="submission" date="2016-10" db="EMBL/GenBank/DDBJ databases">
        <authorList>
            <person name="Varghese N."/>
            <person name="Submissions S."/>
        </authorList>
    </citation>
    <scope>NUCLEOTIDE SEQUENCE [LARGE SCALE GENOMIC DNA]</scope>
    <source>
        <strain evidence="3">CGMCC 4.3506</strain>
    </source>
</reference>
<proteinExistence type="predicted"/>
<sequence>MSAELTARYEKERPVVVGYHGRPDSRAALVWAAGEADRRRVPLLVVNAADYPGMTLGPGRGLLDPSPRGLEADEELTARGVAEALAVRPGLRVSGMTVPTAPVSTLAELAGAASVLVLGSRGHGRLRTALRRSVVCEVTARTRCPVVVVRSGRERPDGEVVVAHDGSPEPLGFAADHAAATSGRLLVVTATGEGAADQVLRAASNLAEEGRDAVAGTHPDLTVVTAVEPGSAERALVSASMKARLVVVGTRDREVLLGSRCPVAVVQPSTAPSSFARTSAMSAR</sequence>
<dbReference type="Gene3D" id="3.40.50.620">
    <property type="entry name" value="HUPs"/>
    <property type="match status" value="2"/>
</dbReference>